<dbReference type="InterPro" id="IPR002401">
    <property type="entry name" value="Cyt_P450_E_grp-I"/>
</dbReference>
<name>A0A977LFQ9_9ROSI</name>
<evidence type="ECO:0000256" key="2">
    <source>
        <dbReference type="ARBA" id="ARBA00010617"/>
    </source>
</evidence>
<dbReference type="EMBL" id="MZ485363">
    <property type="protein sequence ID" value="UXF47978.1"/>
    <property type="molecule type" value="mRNA"/>
</dbReference>
<dbReference type="PROSITE" id="PS00086">
    <property type="entry name" value="CYTOCHROME_P450"/>
    <property type="match status" value="1"/>
</dbReference>
<evidence type="ECO:0000256" key="9">
    <source>
        <dbReference type="RuleBase" id="RU000461"/>
    </source>
</evidence>
<evidence type="ECO:0000256" key="10">
    <source>
        <dbReference type="SAM" id="Phobius"/>
    </source>
</evidence>
<dbReference type="InterPro" id="IPR036396">
    <property type="entry name" value="Cyt_P450_sf"/>
</dbReference>
<comment type="cofactor">
    <cofactor evidence="1 8">
        <name>heme</name>
        <dbReference type="ChEBI" id="CHEBI:30413"/>
    </cofactor>
</comment>
<keyword evidence="6 8" id="KW-0408">Iron</keyword>
<proteinExistence type="evidence at transcript level"/>
<dbReference type="PANTHER" id="PTHR47955:SF8">
    <property type="entry name" value="CYTOCHROME P450 71D11-LIKE"/>
    <property type="match status" value="1"/>
</dbReference>
<dbReference type="InterPro" id="IPR001128">
    <property type="entry name" value="Cyt_P450"/>
</dbReference>
<dbReference type="PANTHER" id="PTHR47955">
    <property type="entry name" value="CYTOCHROME P450 FAMILY 71 PROTEIN"/>
    <property type="match status" value="1"/>
</dbReference>
<dbReference type="Gene3D" id="1.10.630.10">
    <property type="entry name" value="Cytochrome P450"/>
    <property type="match status" value="1"/>
</dbReference>
<evidence type="ECO:0000313" key="11">
    <source>
        <dbReference type="EMBL" id="UXF47978.1"/>
    </source>
</evidence>
<feature type="binding site" description="axial binding residue" evidence="8">
    <location>
        <position position="525"/>
    </location>
    <ligand>
        <name>heme</name>
        <dbReference type="ChEBI" id="CHEBI:30413"/>
    </ligand>
    <ligandPart>
        <name>Fe</name>
        <dbReference type="ChEBI" id="CHEBI:18248"/>
    </ligandPart>
</feature>
<dbReference type="SUPFAM" id="SSF48264">
    <property type="entry name" value="Cytochrome P450"/>
    <property type="match status" value="1"/>
</dbReference>
<dbReference type="InterPro" id="IPR017972">
    <property type="entry name" value="Cyt_P450_CS"/>
</dbReference>
<dbReference type="GO" id="GO:0020037">
    <property type="term" value="F:heme binding"/>
    <property type="evidence" value="ECO:0007669"/>
    <property type="project" value="InterPro"/>
</dbReference>
<dbReference type="GO" id="GO:0004497">
    <property type="term" value="F:monooxygenase activity"/>
    <property type="evidence" value="ECO:0007669"/>
    <property type="project" value="UniProtKB-KW"/>
</dbReference>
<protein>
    <submittedName>
        <fullName evidence="11">Cytochrome P450 CYP71-5</fullName>
    </submittedName>
</protein>
<dbReference type="FunFam" id="1.10.630.10:FF:000008">
    <property type="entry name" value="Cytochrome P450 71D8"/>
    <property type="match status" value="1"/>
</dbReference>
<dbReference type="AlphaFoldDB" id="A0A977LFQ9"/>
<sequence>MTRDGSRSWGGGAQAKEERELTLIFLGVNSNIRGGFRERRGARARPSPPPLIRPCIDQRICKVRICFNSTNYSIFLPVFMMENQFLPSPIMLLASSLFFILALLKIWKISTSNTPLNLPPGPTKLPVIGNIHQLIGYSPHRRLRYLANQYGSIMHLQLGQVMNTVISSPEAAMEVMKTHDIAFAQRPSLSAAVIISYDSSDIVFAPYSDYWKQVRKLCVQELLSTVRVQSFRSIREEEGSKLIHAIASCSGKPFNFSRKIFSSAYGMVGRAAFGEKCKEQEEFIPLAEEIARALGEFNLADLFPSFKFLRRFSGISTIERLHKATDRIIENIINDRRAAKKSLKAEEKGEENNLLDVLLRLQEDGDLEIPLTDNKIKAVISDVFIAGSETSSTAIEWAMSELLRNPRVMHKAQEEVRRVYGKKGKVDESELHQLDYLKLVIKETLRLYPPAPLLLPRQSRESCKINGYDIPINSHVIINAWAIGRHPNHWKEAEKFHPERFTDSSVDFKGNSFEFIPFGAGRRMCPGIAFATANIELSLAQFLYHFDWQLPNGMKLESLDMAEGFGATMRRKNDLHLIPILVHSPSY</sequence>
<dbReference type="PRINTS" id="PR00385">
    <property type="entry name" value="P450"/>
</dbReference>
<keyword evidence="4 8" id="KW-0479">Metal-binding</keyword>
<dbReference type="GO" id="GO:0016705">
    <property type="term" value="F:oxidoreductase activity, acting on paired donors, with incorporation or reduction of molecular oxygen"/>
    <property type="evidence" value="ECO:0007669"/>
    <property type="project" value="InterPro"/>
</dbReference>
<reference evidence="11" key="1">
    <citation type="submission" date="2021-06" db="EMBL/GenBank/DDBJ databases">
        <authorList>
            <person name="Bhat W.W."/>
            <person name="Johnson S."/>
            <person name="Hamberger B."/>
            <person name="Lau K."/>
            <person name="Buell R."/>
            <person name="Matsumoto S."/>
        </authorList>
    </citation>
    <scope>NUCLEOTIDE SEQUENCE</scope>
</reference>
<keyword evidence="5 9" id="KW-0560">Oxidoreductase</keyword>
<accession>A0A977LFQ9</accession>
<evidence type="ECO:0000256" key="1">
    <source>
        <dbReference type="ARBA" id="ARBA00001971"/>
    </source>
</evidence>
<dbReference type="CDD" id="cd11072">
    <property type="entry name" value="CYP71-like"/>
    <property type="match status" value="1"/>
</dbReference>
<evidence type="ECO:0000256" key="7">
    <source>
        <dbReference type="ARBA" id="ARBA00023033"/>
    </source>
</evidence>
<evidence type="ECO:0000256" key="4">
    <source>
        <dbReference type="ARBA" id="ARBA00022723"/>
    </source>
</evidence>
<evidence type="ECO:0000256" key="8">
    <source>
        <dbReference type="PIRSR" id="PIRSR602401-1"/>
    </source>
</evidence>
<keyword evidence="7 9" id="KW-0503">Monooxygenase</keyword>
<feature type="transmembrane region" description="Helical" evidence="10">
    <location>
        <begin position="90"/>
        <end position="107"/>
    </location>
</feature>
<evidence type="ECO:0000256" key="3">
    <source>
        <dbReference type="ARBA" id="ARBA00022617"/>
    </source>
</evidence>
<keyword evidence="3 8" id="KW-0349">Heme</keyword>
<keyword evidence="10" id="KW-0812">Transmembrane</keyword>
<evidence type="ECO:0000256" key="6">
    <source>
        <dbReference type="ARBA" id="ARBA00023004"/>
    </source>
</evidence>
<dbReference type="PRINTS" id="PR00463">
    <property type="entry name" value="EP450I"/>
</dbReference>
<comment type="similarity">
    <text evidence="2 9">Belongs to the cytochrome P450 family.</text>
</comment>
<dbReference type="Pfam" id="PF00067">
    <property type="entry name" value="p450"/>
    <property type="match status" value="1"/>
</dbReference>
<keyword evidence="10" id="KW-1133">Transmembrane helix</keyword>
<organism evidence="11">
    <name type="scientific">Euphorbia poissonii</name>
    <dbReference type="NCBI Taxonomy" id="212962"/>
    <lineage>
        <taxon>Eukaryota</taxon>
        <taxon>Viridiplantae</taxon>
        <taxon>Streptophyta</taxon>
        <taxon>Embryophyta</taxon>
        <taxon>Tracheophyta</taxon>
        <taxon>Spermatophyta</taxon>
        <taxon>Magnoliopsida</taxon>
        <taxon>eudicotyledons</taxon>
        <taxon>Gunneridae</taxon>
        <taxon>Pentapetalae</taxon>
        <taxon>rosids</taxon>
        <taxon>fabids</taxon>
        <taxon>Malpighiales</taxon>
        <taxon>Euphorbiaceae</taxon>
        <taxon>Euphorbioideae</taxon>
        <taxon>Euphorbieae</taxon>
        <taxon>Euphorbia</taxon>
        <taxon>Euphorbia subgen. Euphorbia</taxon>
        <taxon>Euphorbia sect. Euphorbia</taxon>
    </lineage>
</organism>
<evidence type="ECO:0000256" key="5">
    <source>
        <dbReference type="ARBA" id="ARBA00023002"/>
    </source>
</evidence>
<dbReference type="GO" id="GO:0005506">
    <property type="term" value="F:iron ion binding"/>
    <property type="evidence" value="ECO:0007669"/>
    <property type="project" value="InterPro"/>
</dbReference>
<keyword evidence="10" id="KW-0472">Membrane</keyword>